<comment type="caution">
    <text evidence="2">The sequence shown here is derived from an EMBL/GenBank/DDBJ whole genome shotgun (WGS) entry which is preliminary data.</text>
</comment>
<feature type="transmembrane region" description="Helical" evidence="1">
    <location>
        <begin position="12"/>
        <end position="28"/>
    </location>
</feature>
<evidence type="ECO:0000256" key="1">
    <source>
        <dbReference type="SAM" id="Phobius"/>
    </source>
</evidence>
<dbReference type="Proteomes" id="UP000036923">
    <property type="component" value="Unassembled WGS sequence"/>
</dbReference>
<dbReference type="AlphaFoldDB" id="A0A0L6JWG1"/>
<keyword evidence="1" id="KW-0812">Transmembrane</keyword>
<organism evidence="2 3">
    <name type="scientific">Pseudobacteroides cellulosolvens ATCC 35603 = DSM 2933</name>
    <dbReference type="NCBI Taxonomy" id="398512"/>
    <lineage>
        <taxon>Bacteria</taxon>
        <taxon>Bacillati</taxon>
        <taxon>Bacillota</taxon>
        <taxon>Clostridia</taxon>
        <taxon>Eubacteriales</taxon>
        <taxon>Oscillospiraceae</taxon>
        <taxon>Pseudobacteroides</taxon>
    </lineage>
</organism>
<dbReference type="EMBL" id="LGTC01000001">
    <property type="protein sequence ID" value="KNY30079.1"/>
    <property type="molecule type" value="Genomic_DNA"/>
</dbReference>
<reference evidence="3" key="1">
    <citation type="submission" date="2015-07" db="EMBL/GenBank/DDBJ databases">
        <title>Near-Complete Genome Sequence of the Cellulolytic Bacterium Bacteroides (Pseudobacteroides) cellulosolvens ATCC 35603.</title>
        <authorList>
            <person name="Dassa B."/>
            <person name="Utturkar S.M."/>
            <person name="Klingeman D.M."/>
            <person name="Hurt R.A."/>
            <person name="Keller M."/>
            <person name="Xu J."/>
            <person name="Reddy Y.H.K."/>
            <person name="Borovok I."/>
            <person name="Grinberg I.R."/>
            <person name="Lamed R."/>
            <person name="Zhivin O."/>
            <person name="Bayer E.A."/>
            <person name="Brown S.D."/>
        </authorList>
    </citation>
    <scope>NUCLEOTIDE SEQUENCE [LARGE SCALE GENOMIC DNA]</scope>
    <source>
        <strain evidence="3">DSM 2933</strain>
    </source>
</reference>
<keyword evidence="1" id="KW-1133">Transmembrane helix</keyword>
<gene>
    <name evidence="2" type="ORF">Bccel_5356</name>
</gene>
<sequence length="137" mass="15907" precursor="true">MNLVIKNKFKILFLLIIVVIICLAAYFMNNKYGLGFVAIKDNNKSTARELEMALQTYIFETKDVKLKFGSSSSKDNIEELFKALQRKYTLNGEDYGPYLNDSFNYSVYKKTGYSVRINQVKELVKVQISEKDEIIFE</sequence>
<keyword evidence="3" id="KW-1185">Reference proteome</keyword>
<dbReference type="RefSeq" id="WP_036946085.1">
    <property type="nucleotide sequence ID" value="NZ_JQKC01000116.1"/>
</dbReference>
<evidence type="ECO:0000313" key="3">
    <source>
        <dbReference type="Proteomes" id="UP000036923"/>
    </source>
</evidence>
<name>A0A0L6JWG1_9FIRM</name>
<evidence type="ECO:0000313" key="2">
    <source>
        <dbReference type="EMBL" id="KNY30079.1"/>
    </source>
</evidence>
<protein>
    <submittedName>
        <fullName evidence="2">Uncharacterized protein</fullName>
    </submittedName>
</protein>
<proteinExistence type="predicted"/>
<accession>A0A0L6JWG1</accession>
<keyword evidence="1" id="KW-0472">Membrane</keyword>